<sequence>MPGVPHMLAAMATARKSAAAPLAVRVAGGSDSCPKGTAYYQCADTDFFGCCSVDPCSMITCPDGEAVTPSRAATKSSTKTTTSRRPTKSTPTTTTDSSSDMTSTAAASSPSTSRRTDSGVTHTISNSSVVTVTRHTTVFSEAPSSSTEDPSLRATPSSTVTVDDQSTDMSSSATSVTPAATSSSPATPDALASPLSSGTIVAIAVGGTAFIAIVIVLIWAAFQRRRKQKRGVEGQIPSGFVMSSPGGGYGPGRDDGSGVEKYMHHQQRMSAHTTGRPDNADPFAPFGGRVDRPQEQRPRATSTFEMSGIAVPPVQRNSTGAMPMELSAEHASQTGPTAPASFASGGIARPRSYQPYTPGCEAGGFVSNPPATDPRANLRSIRTESGSAGYVNHWDEWRALGGGGTGAGT</sequence>
<keyword evidence="2" id="KW-0812">Transmembrane</keyword>
<keyword evidence="2" id="KW-1133">Transmembrane helix</keyword>
<gene>
    <name evidence="3" type="ORF">O9K51_00544</name>
</gene>
<feature type="compositionally biased region" description="Basic and acidic residues" evidence="1">
    <location>
        <begin position="289"/>
        <end position="298"/>
    </location>
</feature>
<feature type="region of interest" description="Disordered" evidence="1">
    <location>
        <begin position="65"/>
        <end position="127"/>
    </location>
</feature>
<dbReference type="Proteomes" id="UP001163105">
    <property type="component" value="Unassembled WGS sequence"/>
</dbReference>
<feature type="region of interest" description="Disordered" evidence="1">
    <location>
        <begin position="139"/>
        <end position="190"/>
    </location>
</feature>
<feature type="region of interest" description="Disordered" evidence="1">
    <location>
        <begin position="270"/>
        <end position="302"/>
    </location>
</feature>
<keyword evidence="2" id="KW-0472">Membrane</keyword>
<protein>
    <submittedName>
        <fullName evidence="3">HNRNP arginine N-methyltransferase</fullName>
    </submittedName>
</protein>
<dbReference type="AlphaFoldDB" id="A0AB34G5F1"/>
<feature type="compositionally biased region" description="Polar residues" evidence="1">
    <location>
        <begin position="142"/>
        <end position="169"/>
    </location>
</feature>
<feature type="compositionally biased region" description="Low complexity" evidence="1">
    <location>
        <begin position="170"/>
        <end position="190"/>
    </location>
</feature>
<dbReference type="EMBL" id="JAQHRD010000001">
    <property type="protein sequence ID" value="KAJ6445781.1"/>
    <property type="molecule type" value="Genomic_DNA"/>
</dbReference>
<reference evidence="3" key="1">
    <citation type="submission" date="2023-01" db="EMBL/GenBank/DDBJ databases">
        <title>The growth and conidiation of Purpureocillium lavendulum are regulated by nitrogen source and histone H3K14 acetylation.</title>
        <authorList>
            <person name="Tang P."/>
            <person name="Han J."/>
            <person name="Zhang C."/>
            <person name="Tang P."/>
            <person name="Qi F."/>
            <person name="Zhang K."/>
            <person name="Liang L."/>
        </authorList>
    </citation>
    <scope>NUCLEOTIDE SEQUENCE</scope>
    <source>
        <strain evidence="3">YMF1.00683</strain>
    </source>
</reference>
<organism evidence="3 4">
    <name type="scientific">Purpureocillium lavendulum</name>
    <dbReference type="NCBI Taxonomy" id="1247861"/>
    <lineage>
        <taxon>Eukaryota</taxon>
        <taxon>Fungi</taxon>
        <taxon>Dikarya</taxon>
        <taxon>Ascomycota</taxon>
        <taxon>Pezizomycotina</taxon>
        <taxon>Sordariomycetes</taxon>
        <taxon>Hypocreomycetidae</taxon>
        <taxon>Hypocreales</taxon>
        <taxon>Ophiocordycipitaceae</taxon>
        <taxon>Purpureocillium</taxon>
    </lineage>
</organism>
<evidence type="ECO:0000313" key="4">
    <source>
        <dbReference type="Proteomes" id="UP001163105"/>
    </source>
</evidence>
<evidence type="ECO:0000313" key="3">
    <source>
        <dbReference type="EMBL" id="KAJ6445781.1"/>
    </source>
</evidence>
<accession>A0AB34G5F1</accession>
<feature type="transmembrane region" description="Helical" evidence="2">
    <location>
        <begin position="200"/>
        <end position="222"/>
    </location>
</feature>
<evidence type="ECO:0000256" key="1">
    <source>
        <dbReference type="SAM" id="MobiDB-lite"/>
    </source>
</evidence>
<keyword evidence="4" id="KW-1185">Reference proteome</keyword>
<feature type="compositionally biased region" description="Low complexity" evidence="1">
    <location>
        <begin position="68"/>
        <end position="113"/>
    </location>
</feature>
<dbReference type="CDD" id="cd12087">
    <property type="entry name" value="TM_EGFR-like"/>
    <property type="match status" value="1"/>
</dbReference>
<proteinExistence type="predicted"/>
<evidence type="ECO:0000256" key="2">
    <source>
        <dbReference type="SAM" id="Phobius"/>
    </source>
</evidence>
<comment type="caution">
    <text evidence="3">The sequence shown here is derived from an EMBL/GenBank/DDBJ whole genome shotgun (WGS) entry which is preliminary data.</text>
</comment>
<name>A0AB34G5F1_9HYPO</name>